<feature type="transmembrane region" description="Helical" evidence="2">
    <location>
        <begin position="354"/>
        <end position="375"/>
    </location>
</feature>
<dbReference type="PANTHER" id="PTHR45757:SF11">
    <property type="entry name" value="MAJOR FACILITATOR SUPERFAMILY (MFS) PROFILE DOMAIN-CONTAINING PROTEIN"/>
    <property type="match status" value="1"/>
</dbReference>
<feature type="transmembrane region" description="Helical" evidence="2">
    <location>
        <begin position="69"/>
        <end position="91"/>
    </location>
</feature>
<dbReference type="PANTHER" id="PTHR45757">
    <property type="entry name" value="PROTEIN CBG23364-RELATED"/>
    <property type="match status" value="1"/>
</dbReference>
<proteinExistence type="predicted"/>
<evidence type="ECO:0000313" key="5">
    <source>
        <dbReference type="Proteomes" id="UP001620645"/>
    </source>
</evidence>
<feature type="transmembrane region" description="Helical" evidence="2">
    <location>
        <begin position="161"/>
        <end position="182"/>
    </location>
</feature>
<feature type="transmembrane region" description="Helical" evidence="2">
    <location>
        <begin position="125"/>
        <end position="149"/>
    </location>
</feature>
<reference evidence="4 5" key="1">
    <citation type="submission" date="2024-10" db="EMBL/GenBank/DDBJ databases">
        <authorList>
            <person name="Kim D."/>
        </authorList>
    </citation>
    <scope>NUCLEOTIDE SEQUENCE [LARGE SCALE GENOMIC DNA]</scope>
    <source>
        <strain evidence="4">Taebaek</strain>
    </source>
</reference>
<feature type="domain" description="Major facilitator superfamily (MFS) profile" evidence="3">
    <location>
        <begin position="20"/>
        <end position="449"/>
    </location>
</feature>
<protein>
    <recommendedName>
        <fullName evidence="3">Major facilitator superfamily (MFS) profile domain-containing protein</fullName>
    </recommendedName>
</protein>
<gene>
    <name evidence="4" type="ORF">niasHS_000486</name>
</gene>
<sequence>MTDAINGINCRHNFRGLRFVILALSTVCLTFGMCGTVVLHMTVICMREETTTNATSFSAPMFTFAEEGWLFSALYLGTLLGTIPIGHLCTLIGFRRTFTAYGILNGLGTVAVPLAVKFLTKPFHFVAIFGARFFQGIFLSMSLVAIEAISKNWSTLKEMTLFISILSIHFQLGRIITMPLSGFLCDSSLGWPSVYYLLGIPTLFTFSLFCLFYRETPSQHRLICAAEIERIQSGKMVDTSSSATRRHRKGLKFLQNWQVLSLFGVGIGFALGAHTFSLYGPIYLHNSIGIDMHQTGVVVALPFVISIFLSIAVGRLFDRLIGTKAALVLLTCVSQYAMAIGYTLLAFITPSNPLLIQALYVLIMSLVGLCPIGLVKQARWVDAENAQAINSINTAIYYIIVMLIPEFVTLIIPNPDDQSGRGWNVIFLFVAILQTVSAAISHISIMTKK</sequence>
<dbReference type="Gene3D" id="1.20.1250.20">
    <property type="entry name" value="MFS general substrate transporter like domains"/>
    <property type="match status" value="2"/>
</dbReference>
<dbReference type="AlphaFoldDB" id="A0ABD2K731"/>
<dbReference type="SUPFAM" id="SSF103473">
    <property type="entry name" value="MFS general substrate transporter"/>
    <property type="match status" value="1"/>
</dbReference>
<feature type="transmembrane region" description="Helical" evidence="2">
    <location>
        <begin position="256"/>
        <end position="276"/>
    </location>
</feature>
<evidence type="ECO:0000259" key="3">
    <source>
        <dbReference type="PROSITE" id="PS50850"/>
    </source>
</evidence>
<feature type="transmembrane region" description="Helical" evidence="2">
    <location>
        <begin position="326"/>
        <end position="348"/>
    </location>
</feature>
<feature type="transmembrane region" description="Helical" evidence="2">
    <location>
        <begin position="194"/>
        <end position="213"/>
    </location>
</feature>
<dbReference type="PROSITE" id="PS50850">
    <property type="entry name" value="MFS"/>
    <property type="match status" value="1"/>
</dbReference>
<evidence type="ECO:0000256" key="1">
    <source>
        <dbReference type="ARBA" id="ARBA00004141"/>
    </source>
</evidence>
<keyword evidence="2" id="KW-1133">Transmembrane helix</keyword>
<dbReference type="Pfam" id="PF07690">
    <property type="entry name" value="MFS_1"/>
    <property type="match status" value="1"/>
</dbReference>
<keyword evidence="5" id="KW-1185">Reference proteome</keyword>
<keyword evidence="2" id="KW-0472">Membrane</keyword>
<dbReference type="InterPro" id="IPR011701">
    <property type="entry name" value="MFS"/>
</dbReference>
<evidence type="ECO:0000256" key="2">
    <source>
        <dbReference type="SAM" id="Phobius"/>
    </source>
</evidence>
<feature type="transmembrane region" description="Helical" evidence="2">
    <location>
        <begin position="395"/>
        <end position="413"/>
    </location>
</feature>
<dbReference type="Proteomes" id="UP001620645">
    <property type="component" value="Unassembled WGS sequence"/>
</dbReference>
<accession>A0ABD2K731</accession>
<feature type="transmembrane region" description="Helical" evidence="2">
    <location>
        <begin position="98"/>
        <end position="119"/>
    </location>
</feature>
<name>A0ABD2K731_HETSC</name>
<dbReference type="InterPro" id="IPR020846">
    <property type="entry name" value="MFS_dom"/>
</dbReference>
<feature type="transmembrane region" description="Helical" evidence="2">
    <location>
        <begin position="296"/>
        <end position="314"/>
    </location>
</feature>
<dbReference type="InterPro" id="IPR036259">
    <property type="entry name" value="MFS_trans_sf"/>
</dbReference>
<evidence type="ECO:0000313" key="4">
    <source>
        <dbReference type="EMBL" id="KAL3098699.1"/>
    </source>
</evidence>
<comment type="caution">
    <text evidence="4">The sequence shown here is derived from an EMBL/GenBank/DDBJ whole genome shotgun (WGS) entry which is preliminary data.</text>
</comment>
<feature type="transmembrane region" description="Helical" evidence="2">
    <location>
        <begin position="425"/>
        <end position="445"/>
    </location>
</feature>
<organism evidence="4 5">
    <name type="scientific">Heterodera schachtii</name>
    <name type="common">Sugarbeet cyst nematode worm</name>
    <name type="synonym">Tylenchus schachtii</name>
    <dbReference type="NCBI Taxonomy" id="97005"/>
    <lineage>
        <taxon>Eukaryota</taxon>
        <taxon>Metazoa</taxon>
        <taxon>Ecdysozoa</taxon>
        <taxon>Nematoda</taxon>
        <taxon>Chromadorea</taxon>
        <taxon>Rhabditida</taxon>
        <taxon>Tylenchina</taxon>
        <taxon>Tylenchomorpha</taxon>
        <taxon>Tylenchoidea</taxon>
        <taxon>Heteroderidae</taxon>
        <taxon>Heteroderinae</taxon>
        <taxon>Heterodera</taxon>
    </lineage>
</organism>
<dbReference type="EMBL" id="JBICCN010000044">
    <property type="protein sequence ID" value="KAL3098699.1"/>
    <property type="molecule type" value="Genomic_DNA"/>
</dbReference>
<keyword evidence="2" id="KW-0812">Transmembrane</keyword>
<dbReference type="GO" id="GO:0016020">
    <property type="term" value="C:membrane"/>
    <property type="evidence" value="ECO:0007669"/>
    <property type="project" value="UniProtKB-SubCell"/>
</dbReference>
<comment type="subcellular location">
    <subcellularLocation>
        <location evidence="1">Membrane</location>
        <topology evidence="1">Multi-pass membrane protein</topology>
    </subcellularLocation>
</comment>
<feature type="transmembrane region" description="Helical" evidence="2">
    <location>
        <begin position="19"/>
        <end position="43"/>
    </location>
</feature>